<name>A0A3P7NUA6_DIBLA</name>
<dbReference type="AlphaFoldDB" id="A0A3P7NUA6"/>
<organism evidence="2 3">
    <name type="scientific">Dibothriocephalus latus</name>
    <name type="common">Fish tapeworm</name>
    <name type="synonym">Diphyllobothrium latum</name>
    <dbReference type="NCBI Taxonomy" id="60516"/>
    <lineage>
        <taxon>Eukaryota</taxon>
        <taxon>Metazoa</taxon>
        <taxon>Spiralia</taxon>
        <taxon>Lophotrochozoa</taxon>
        <taxon>Platyhelminthes</taxon>
        <taxon>Cestoda</taxon>
        <taxon>Eucestoda</taxon>
        <taxon>Diphyllobothriidea</taxon>
        <taxon>Diphyllobothriidae</taxon>
        <taxon>Dibothriocephalus</taxon>
    </lineage>
</organism>
<dbReference type="OrthoDB" id="70899at2759"/>
<evidence type="ECO:0000313" key="3">
    <source>
        <dbReference type="Proteomes" id="UP000281553"/>
    </source>
</evidence>
<feature type="compositionally biased region" description="Low complexity" evidence="1">
    <location>
        <begin position="64"/>
        <end position="73"/>
    </location>
</feature>
<feature type="non-terminal residue" evidence="2">
    <location>
        <position position="87"/>
    </location>
</feature>
<dbReference type="EMBL" id="UYRU01112692">
    <property type="protein sequence ID" value="VDN44700.1"/>
    <property type="molecule type" value="Genomic_DNA"/>
</dbReference>
<evidence type="ECO:0000256" key="1">
    <source>
        <dbReference type="SAM" id="MobiDB-lite"/>
    </source>
</evidence>
<protein>
    <submittedName>
        <fullName evidence="2">Uncharacterized protein</fullName>
    </submittedName>
</protein>
<sequence>MCIMHLRCPPVLHIVLRILECNLLASRSFWAHRVADRHFPAPPPSTSTETSIITVPPPVPSSPPSLLSITSPAKTTADGLPTLSPQG</sequence>
<feature type="region of interest" description="Disordered" evidence="1">
    <location>
        <begin position="40"/>
        <end position="87"/>
    </location>
</feature>
<keyword evidence="3" id="KW-1185">Reference proteome</keyword>
<reference evidence="2 3" key="1">
    <citation type="submission" date="2018-11" db="EMBL/GenBank/DDBJ databases">
        <authorList>
            <consortium name="Pathogen Informatics"/>
        </authorList>
    </citation>
    <scope>NUCLEOTIDE SEQUENCE [LARGE SCALE GENOMIC DNA]</scope>
</reference>
<gene>
    <name evidence="2" type="ORF">DILT_LOCUS19408</name>
</gene>
<proteinExistence type="predicted"/>
<evidence type="ECO:0000313" key="2">
    <source>
        <dbReference type="EMBL" id="VDN44700.1"/>
    </source>
</evidence>
<accession>A0A3P7NUA6</accession>
<dbReference type="Proteomes" id="UP000281553">
    <property type="component" value="Unassembled WGS sequence"/>
</dbReference>